<proteinExistence type="predicted"/>
<protein>
    <submittedName>
        <fullName evidence="1">Uncharacterized protein</fullName>
    </submittedName>
</protein>
<evidence type="ECO:0000313" key="2">
    <source>
        <dbReference type="Proteomes" id="UP001211065"/>
    </source>
</evidence>
<reference evidence="1" key="1">
    <citation type="submission" date="2020-05" db="EMBL/GenBank/DDBJ databases">
        <title>Phylogenomic resolution of chytrid fungi.</title>
        <authorList>
            <person name="Stajich J.E."/>
            <person name="Amses K."/>
            <person name="Simmons R."/>
            <person name="Seto K."/>
            <person name="Myers J."/>
            <person name="Bonds A."/>
            <person name="Quandt C.A."/>
            <person name="Barry K."/>
            <person name="Liu P."/>
            <person name="Grigoriev I."/>
            <person name="Longcore J.E."/>
            <person name="James T.Y."/>
        </authorList>
    </citation>
    <scope>NUCLEOTIDE SEQUENCE</scope>
    <source>
        <strain evidence="1">JEL0476</strain>
    </source>
</reference>
<name>A0AAD5XX29_9FUNG</name>
<keyword evidence="2" id="KW-1185">Reference proteome</keyword>
<gene>
    <name evidence="1" type="ORF">HK099_008146</name>
</gene>
<dbReference type="EMBL" id="JADGJW010000866">
    <property type="protein sequence ID" value="KAJ3210912.1"/>
    <property type="molecule type" value="Genomic_DNA"/>
</dbReference>
<dbReference type="AlphaFoldDB" id="A0AAD5XX29"/>
<evidence type="ECO:0000313" key="1">
    <source>
        <dbReference type="EMBL" id="KAJ3210912.1"/>
    </source>
</evidence>
<dbReference type="Proteomes" id="UP001211065">
    <property type="component" value="Unassembled WGS sequence"/>
</dbReference>
<accession>A0AAD5XX29</accession>
<comment type="caution">
    <text evidence="1">The sequence shown here is derived from an EMBL/GenBank/DDBJ whole genome shotgun (WGS) entry which is preliminary data.</text>
</comment>
<organism evidence="1 2">
    <name type="scientific">Clydaea vesicula</name>
    <dbReference type="NCBI Taxonomy" id="447962"/>
    <lineage>
        <taxon>Eukaryota</taxon>
        <taxon>Fungi</taxon>
        <taxon>Fungi incertae sedis</taxon>
        <taxon>Chytridiomycota</taxon>
        <taxon>Chytridiomycota incertae sedis</taxon>
        <taxon>Chytridiomycetes</taxon>
        <taxon>Lobulomycetales</taxon>
        <taxon>Lobulomycetaceae</taxon>
        <taxon>Clydaea</taxon>
    </lineage>
</organism>
<sequence>MNLPKNKVIGFDIKSATSNHGPFNLCSKEYLNHVKDVYIKETMTIPEVFFILDDPEMFDENFWGKEMTTYENFGG</sequence>